<evidence type="ECO:0008006" key="5">
    <source>
        <dbReference type="Google" id="ProtNLM"/>
    </source>
</evidence>
<proteinExistence type="predicted"/>
<evidence type="ECO:0000313" key="4">
    <source>
        <dbReference type="Proteomes" id="UP001253458"/>
    </source>
</evidence>
<evidence type="ECO:0000313" key="2">
    <source>
        <dbReference type="EMBL" id="MDR6837846.1"/>
    </source>
</evidence>
<dbReference type="EMBL" id="JAVDTS010000003">
    <property type="protein sequence ID" value="MDR6837846.1"/>
    <property type="molecule type" value="Genomic_DNA"/>
</dbReference>
<name>A0AAJ2BTZ2_ACIDE</name>
<protein>
    <recommendedName>
        <fullName evidence="5">DUF2917 family protein</fullName>
    </recommendedName>
</protein>
<dbReference type="AlphaFoldDB" id="A0AAJ2BTZ2"/>
<dbReference type="EMBL" id="JAVDTL010000005">
    <property type="protein sequence ID" value="MDR6768124.1"/>
    <property type="molecule type" value="Genomic_DNA"/>
</dbReference>
<organism evidence="1 4">
    <name type="scientific">Acidovorax delafieldii</name>
    <name type="common">Pseudomonas delafieldii</name>
    <dbReference type="NCBI Taxonomy" id="47920"/>
    <lineage>
        <taxon>Bacteria</taxon>
        <taxon>Pseudomonadati</taxon>
        <taxon>Pseudomonadota</taxon>
        <taxon>Betaproteobacteria</taxon>
        <taxon>Burkholderiales</taxon>
        <taxon>Comamonadaceae</taxon>
        <taxon>Acidovorax</taxon>
    </lineage>
</organism>
<evidence type="ECO:0000313" key="1">
    <source>
        <dbReference type="EMBL" id="MDR6768124.1"/>
    </source>
</evidence>
<comment type="caution">
    <text evidence="1">The sequence shown here is derived from an EMBL/GenBank/DDBJ whole genome shotgun (WGS) entry which is preliminary data.</text>
</comment>
<dbReference type="Pfam" id="PF11142">
    <property type="entry name" value="DUF2917"/>
    <property type="match status" value="1"/>
</dbReference>
<dbReference type="RefSeq" id="WP_209817973.1">
    <property type="nucleotide sequence ID" value="NZ_JAVDTL010000005.1"/>
</dbReference>
<gene>
    <name evidence="1" type="ORF">J2W88_003426</name>
    <name evidence="2" type="ORF">J2W93_002684</name>
</gene>
<reference evidence="1 3" key="1">
    <citation type="submission" date="2023-07" db="EMBL/GenBank/DDBJ databases">
        <title>Sorghum-associated microbial communities from plants grown in Nebraska, USA.</title>
        <authorList>
            <person name="Schachtman D."/>
        </authorList>
    </citation>
    <scope>NUCLEOTIDE SEQUENCE</scope>
    <source>
        <strain evidence="2 3">BE105</strain>
        <strain evidence="1">BE69</strain>
    </source>
</reference>
<sequence length="179" mass="18495">MSPRNVLESQQSVHAATAGRRAAGCWKLATGQALSLRPNSHGVLQIAQGQAWVTFRGVLGDLPGAAVDHVLQPGEQLTVAPGQHVVMEAWNPQGGAEGVAFRWDALTASALTRPASQAARDWECGVVQPLRDLGQALGQGGRALGTALAGVAGAGGRFAAGLARFALLRIAAPIQRRTV</sequence>
<evidence type="ECO:0000313" key="3">
    <source>
        <dbReference type="Proteomes" id="UP001249076"/>
    </source>
</evidence>
<dbReference type="Proteomes" id="UP001249076">
    <property type="component" value="Unassembled WGS sequence"/>
</dbReference>
<dbReference type="Proteomes" id="UP001253458">
    <property type="component" value="Unassembled WGS sequence"/>
</dbReference>
<keyword evidence="3" id="KW-1185">Reference proteome</keyword>
<accession>A0AAJ2BTZ2</accession>
<dbReference type="InterPro" id="IPR021317">
    <property type="entry name" value="DUF2917"/>
</dbReference>